<dbReference type="PROSITE" id="PS51352">
    <property type="entry name" value="THIOREDOXIN_2"/>
    <property type="match status" value="1"/>
</dbReference>
<accession>A0A6C0K4R8</accession>
<dbReference type="CDD" id="cd02961">
    <property type="entry name" value="PDI_a_family"/>
    <property type="match status" value="1"/>
</dbReference>
<dbReference type="InterPro" id="IPR013766">
    <property type="entry name" value="Thioredoxin_domain"/>
</dbReference>
<keyword evidence="1" id="KW-1133">Transmembrane helix</keyword>
<evidence type="ECO:0000259" key="2">
    <source>
        <dbReference type="PROSITE" id="PS51352"/>
    </source>
</evidence>
<sequence length="186" mass="20329">MPSSTDTFLVSLFLGCIVVLAGGFFFAGRFVAPDGVLGKSLTAAWFTLLALVIFIGFFWAFRGFPPGSRLVVGELPTENDLLADQATFLFFYTDWCPYSEEALPKVRSLAGIVPDFTYGGKTVSVETVNCEVDRSKCRSYSVTAYPTYKLITASKVYEYSGPPRTATYEEFLTSALGNKVAKPPST</sequence>
<dbReference type="InterPro" id="IPR036249">
    <property type="entry name" value="Thioredoxin-like_sf"/>
</dbReference>
<keyword evidence="1" id="KW-0812">Transmembrane</keyword>
<evidence type="ECO:0000256" key="1">
    <source>
        <dbReference type="SAM" id="Phobius"/>
    </source>
</evidence>
<dbReference type="AlphaFoldDB" id="A0A6C0K4R8"/>
<dbReference type="Pfam" id="PF00085">
    <property type="entry name" value="Thioredoxin"/>
    <property type="match status" value="1"/>
</dbReference>
<dbReference type="EMBL" id="MN740813">
    <property type="protein sequence ID" value="QHU13055.1"/>
    <property type="molecule type" value="Genomic_DNA"/>
</dbReference>
<organism evidence="3">
    <name type="scientific">viral metagenome</name>
    <dbReference type="NCBI Taxonomy" id="1070528"/>
    <lineage>
        <taxon>unclassified sequences</taxon>
        <taxon>metagenomes</taxon>
        <taxon>organismal metagenomes</taxon>
    </lineage>
</organism>
<evidence type="ECO:0000313" key="3">
    <source>
        <dbReference type="EMBL" id="QHU13055.1"/>
    </source>
</evidence>
<proteinExistence type="predicted"/>
<name>A0A6C0K4R8_9ZZZZ</name>
<feature type="domain" description="Thioredoxin" evidence="2">
    <location>
        <begin position="64"/>
        <end position="177"/>
    </location>
</feature>
<keyword evidence="1" id="KW-0472">Membrane</keyword>
<dbReference type="SUPFAM" id="SSF52833">
    <property type="entry name" value="Thioredoxin-like"/>
    <property type="match status" value="1"/>
</dbReference>
<reference evidence="3" key="1">
    <citation type="journal article" date="2020" name="Nature">
        <title>Giant virus diversity and host interactions through global metagenomics.</title>
        <authorList>
            <person name="Schulz F."/>
            <person name="Roux S."/>
            <person name="Paez-Espino D."/>
            <person name="Jungbluth S."/>
            <person name="Walsh D.A."/>
            <person name="Denef V.J."/>
            <person name="McMahon K.D."/>
            <person name="Konstantinidis K.T."/>
            <person name="Eloe-Fadrosh E.A."/>
            <person name="Kyrpides N.C."/>
            <person name="Woyke T."/>
        </authorList>
    </citation>
    <scope>NUCLEOTIDE SEQUENCE</scope>
    <source>
        <strain evidence="3">GVMAG-S-1101176-114</strain>
    </source>
</reference>
<feature type="transmembrane region" description="Helical" evidence="1">
    <location>
        <begin position="43"/>
        <end position="61"/>
    </location>
</feature>
<feature type="transmembrane region" description="Helical" evidence="1">
    <location>
        <begin position="7"/>
        <end position="31"/>
    </location>
</feature>
<dbReference type="Gene3D" id="3.40.30.10">
    <property type="entry name" value="Glutaredoxin"/>
    <property type="match status" value="1"/>
</dbReference>
<protein>
    <recommendedName>
        <fullName evidence="2">Thioredoxin domain-containing protein</fullName>
    </recommendedName>
</protein>